<dbReference type="GO" id="GO:0031902">
    <property type="term" value="C:late endosome membrane"/>
    <property type="evidence" value="ECO:0007669"/>
    <property type="project" value="UniProtKB-SubCell"/>
</dbReference>
<keyword evidence="6" id="KW-0175">Coiled coil</keyword>
<reference evidence="9" key="1">
    <citation type="submission" date="2021-02" db="EMBL/GenBank/DDBJ databases">
        <authorList>
            <person name="Nowell W R."/>
        </authorList>
    </citation>
    <scope>NUCLEOTIDE SEQUENCE</scope>
</reference>
<dbReference type="InterPro" id="IPR000547">
    <property type="entry name" value="Clathrin_H-chain/VPS_repeat"/>
</dbReference>
<dbReference type="Proteomes" id="UP000663828">
    <property type="component" value="Unassembled WGS sequence"/>
</dbReference>
<dbReference type="GO" id="GO:0008270">
    <property type="term" value="F:zinc ion binding"/>
    <property type="evidence" value="ECO:0007669"/>
    <property type="project" value="UniProtKB-KW"/>
</dbReference>
<organism evidence="9 10">
    <name type="scientific">Adineta ricciae</name>
    <name type="common">Rotifer</name>
    <dbReference type="NCBI Taxonomy" id="249248"/>
    <lineage>
        <taxon>Eukaryota</taxon>
        <taxon>Metazoa</taxon>
        <taxon>Spiralia</taxon>
        <taxon>Gnathifera</taxon>
        <taxon>Rotifera</taxon>
        <taxon>Eurotatoria</taxon>
        <taxon>Bdelloidea</taxon>
        <taxon>Adinetida</taxon>
        <taxon>Adinetidae</taxon>
        <taxon>Adineta</taxon>
    </lineage>
</organism>
<dbReference type="EMBL" id="CAJNOR010000650">
    <property type="protein sequence ID" value="CAF0972422.1"/>
    <property type="molecule type" value="Genomic_DNA"/>
</dbReference>
<keyword evidence="3" id="KW-0863">Zinc-finger</keyword>
<dbReference type="InterPro" id="IPR055358">
    <property type="entry name" value="CHCR"/>
</dbReference>
<comment type="subcellular location">
    <subcellularLocation>
        <location evidence="1">Late endosome membrane</location>
        <topology evidence="1">Peripheral membrane protein</topology>
        <orientation evidence="1">Cytoplasmic side</orientation>
    </subcellularLocation>
</comment>
<dbReference type="Pfam" id="PF05131">
    <property type="entry name" value="Pep3_Vps18"/>
    <property type="match status" value="1"/>
</dbReference>
<dbReference type="PANTHER" id="PTHR23323">
    <property type="entry name" value="VACUOLAR PROTEIN SORTING-ASSOCIATED PROTEIN"/>
    <property type="match status" value="1"/>
</dbReference>
<gene>
    <name evidence="9" type="ORF">XAT740_LOCUS11737</name>
</gene>
<evidence type="ECO:0000313" key="9">
    <source>
        <dbReference type="EMBL" id="CAF0972422.1"/>
    </source>
</evidence>
<dbReference type="InterPro" id="IPR007810">
    <property type="entry name" value="Pep3/Vps18_beta-prop"/>
</dbReference>
<dbReference type="InterPro" id="IPR011990">
    <property type="entry name" value="TPR-like_helical_dom_sf"/>
</dbReference>
<sequence length="1089" mass="125684">MVENRVSSESPKPSACFSCHALGISSSAALGAYMFYRAKKADSSSHRFTCALFGLDKENHMLSKDFDQQLEYQAQQTFRSDASSLQVDDVLEPIFIKSELSWRFERNTRINHLVVSNNVFILHLNEKTLQRRCPDEVPKDAKVTSTYQDAQIPDVISKVFLDPFGRIVLVSTRDKRDIYVLVSSPNSLKLNKKPIRLGTNSSFVLASVTWCNRFIQTQNDVVALLAGQDGRIFEVLIRNDGELLFSTEVYPSFKSIMDSIADSVTGIYCDVKSAYEDNSNVFVVITTQKALYYFEQQIDPSRKSDYFTSFFSFFRDASLPDLKYREFPGGTAQSEIQLFIKRKSETKQLLYRQFAWITGAGLFYTEIDPNNVQKSFLERSRIIYYHIGKIINENDEERPPKSVALTEFHCLMMFPHENQIRAVCTVNEKIVMIDGSMASGTPVCYARDHIRDQLWACTDEHVLRYTIKDERRDVWRVFMQKNDFQKAYETCAIADDDLETARRQRSINSRHADHLFNEKKYTPCANIYATSDTSFEDVTLKFFALRDKEPLREYLQAVLLNLQASADSTQITILTLWLTDLFLNELDELRQTYSTTTNRRKATSTTASSSLQPNEEILDEKGRKDKFDEIRRKFRNFLSKREIQPCLRQHRLAMYDLLTSHGDLDDLILFAEHVQDHERVILLYLEREDYKKALDTLEPLNNYQLLYKYSPTLIEKLPEQLITVWQKKYNDHFEPKELLPAMIAYSRAFPKGQEVLKFLEFCRSRNCTEKSIHNYLLSEYIKFNPSKIMLYLEGQTADPLAITYDPRYALRLCIDNDLKEESVFLYRLLNMYEEAVDTALQVDVKLAEECASTAPINDERTKKLWLKIANSVITQGHDLNEVMQILEDCGNELLKIEDVLPLFADFETIDQFKKPIINSLDHYNERLTFLRNEMNDASKSIDEIRDDLAKYRTRCVATIDSNEICSLCSQPLMIQSIFYIFACGHYFHGDCLFGYVRRIMERKDKRSLNGAGSEAINQSNPSKTSGKTTIQKDIDRVNYLQSIIASGSAPPSRDMESVQQELDNLVASQCILCGETAVDSLDEPLKAIL</sequence>
<dbReference type="SUPFAM" id="SSF57850">
    <property type="entry name" value="RING/U-box"/>
    <property type="match status" value="1"/>
</dbReference>
<dbReference type="SMART" id="SM00299">
    <property type="entry name" value="CLH"/>
    <property type="match status" value="1"/>
</dbReference>
<comment type="caution">
    <text evidence="9">The sequence shown here is derived from an EMBL/GenBank/DDBJ whole genome shotgun (WGS) entry which is preliminary data.</text>
</comment>
<proteinExistence type="predicted"/>
<dbReference type="GO" id="GO:0008333">
    <property type="term" value="P:endosome to lysosome transport"/>
    <property type="evidence" value="ECO:0007669"/>
    <property type="project" value="TreeGrafter"/>
</dbReference>
<evidence type="ECO:0000256" key="5">
    <source>
        <dbReference type="PROSITE-ProRule" id="PRU01006"/>
    </source>
</evidence>
<dbReference type="PANTHER" id="PTHR23323:SF26">
    <property type="entry name" value="VACUOLAR PROTEIN SORTING-ASSOCIATED PROTEIN 18 HOMOLOG"/>
    <property type="match status" value="1"/>
</dbReference>
<dbReference type="Gene3D" id="1.25.40.10">
    <property type="entry name" value="Tetratricopeptide repeat domain"/>
    <property type="match status" value="1"/>
</dbReference>
<feature type="repeat" description="CHCR" evidence="5">
    <location>
        <begin position="729"/>
        <end position="881"/>
    </location>
</feature>
<feature type="domain" description="Pep3/Vps18 beta-propeller" evidence="8">
    <location>
        <begin position="93"/>
        <end position="467"/>
    </location>
</feature>
<evidence type="ECO:0000256" key="1">
    <source>
        <dbReference type="ARBA" id="ARBA00004492"/>
    </source>
</evidence>
<dbReference type="GO" id="GO:0007040">
    <property type="term" value="P:lysosome organization"/>
    <property type="evidence" value="ECO:0007669"/>
    <property type="project" value="TreeGrafter"/>
</dbReference>
<evidence type="ECO:0000256" key="2">
    <source>
        <dbReference type="ARBA" id="ARBA00022723"/>
    </source>
</evidence>
<dbReference type="GO" id="GO:0030897">
    <property type="term" value="C:HOPS complex"/>
    <property type="evidence" value="ECO:0007669"/>
    <property type="project" value="TreeGrafter"/>
</dbReference>
<feature type="coiled-coil region" evidence="6">
    <location>
        <begin position="920"/>
        <end position="954"/>
    </location>
</feature>
<evidence type="ECO:0000256" key="3">
    <source>
        <dbReference type="ARBA" id="ARBA00022771"/>
    </source>
</evidence>
<dbReference type="Pfam" id="PF00637">
    <property type="entry name" value="Clathrin"/>
    <property type="match status" value="1"/>
</dbReference>
<evidence type="ECO:0000259" key="8">
    <source>
        <dbReference type="Pfam" id="PF05131"/>
    </source>
</evidence>
<dbReference type="GO" id="GO:0006886">
    <property type="term" value="P:intracellular protein transport"/>
    <property type="evidence" value="ECO:0007669"/>
    <property type="project" value="UniProtKB-UniRule"/>
</dbReference>
<feature type="region of interest" description="Disordered" evidence="7">
    <location>
        <begin position="595"/>
        <end position="615"/>
    </location>
</feature>
<dbReference type="GO" id="GO:0006904">
    <property type="term" value="P:vesicle docking involved in exocytosis"/>
    <property type="evidence" value="ECO:0007669"/>
    <property type="project" value="TreeGrafter"/>
</dbReference>
<evidence type="ECO:0000256" key="6">
    <source>
        <dbReference type="SAM" id="Coils"/>
    </source>
</evidence>
<keyword evidence="4" id="KW-0862">Zinc</keyword>
<evidence type="ECO:0000313" key="10">
    <source>
        <dbReference type="Proteomes" id="UP000663828"/>
    </source>
</evidence>
<name>A0A814EQ00_ADIRI</name>
<dbReference type="AlphaFoldDB" id="A0A814EQ00"/>
<evidence type="ECO:0000256" key="7">
    <source>
        <dbReference type="SAM" id="MobiDB-lite"/>
    </source>
</evidence>
<accession>A0A814EQ00</accession>
<protein>
    <recommendedName>
        <fullName evidence="8">Pep3/Vps18 beta-propeller domain-containing protein</fullName>
    </recommendedName>
</protein>
<dbReference type="PROSITE" id="PS50236">
    <property type="entry name" value="CHCR"/>
    <property type="match status" value="1"/>
</dbReference>
<dbReference type="GO" id="GO:0048284">
    <property type="term" value="P:organelle fusion"/>
    <property type="evidence" value="ECO:0007669"/>
    <property type="project" value="TreeGrafter"/>
</dbReference>
<keyword evidence="2" id="KW-0479">Metal-binding</keyword>
<evidence type="ECO:0000256" key="4">
    <source>
        <dbReference type="ARBA" id="ARBA00022833"/>
    </source>
</evidence>
<keyword evidence="10" id="KW-1185">Reference proteome</keyword>
<dbReference type="GO" id="GO:0007032">
    <property type="term" value="P:endosome organization"/>
    <property type="evidence" value="ECO:0007669"/>
    <property type="project" value="TreeGrafter"/>
</dbReference>
<dbReference type="GO" id="GO:0030674">
    <property type="term" value="F:protein-macromolecule adaptor activity"/>
    <property type="evidence" value="ECO:0007669"/>
    <property type="project" value="TreeGrafter"/>
</dbReference>